<comment type="caution">
    <text evidence="1">The sequence shown here is derived from an EMBL/GenBank/DDBJ whole genome shotgun (WGS) entry which is preliminary data.</text>
</comment>
<name>A0ABQ5HDE9_9ASTR</name>
<reference evidence="1" key="2">
    <citation type="submission" date="2022-01" db="EMBL/GenBank/DDBJ databases">
        <authorList>
            <person name="Yamashiro T."/>
            <person name="Shiraishi A."/>
            <person name="Satake H."/>
            <person name="Nakayama K."/>
        </authorList>
    </citation>
    <scope>NUCLEOTIDE SEQUENCE</scope>
</reference>
<proteinExistence type="predicted"/>
<keyword evidence="2" id="KW-1185">Reference proteome</keyword>
<evidence type="ECO:0000313" key="2">
    <source>
        <dbReference type="Proteomes" id="UP001151760"/>
    </source>
</evidence>
<accession>A0ABQ5HDE9</accession>
<organism evidence="1 2">
    <name type="scientific">Tanacetum coccineum</name>
    <dbReference type="NCBI Taxonomy" id="301880"/>
    <lineage>
        <taxon>Eukaryota</taxon>
        <taxon>Viridiplantae</taxon>
        <taxon>Streptophyta</taxon>
        <taxon>Embryophyta</taxon>
        <taxon>Tracheophyta</taxon>
        <taxon>Spermatophyta</taxon>
        <taxon>Magnoliopsida</taxon>
        <taxon>eudicotyledons</taxon>
        <taxon>Gunneridae</taxon>
        <taxon>Pentapetalae</taxon>
        <taxon>asterids</taxon>
        <taxon>campanulids</taxon>
        <taxon>Asterales</taxon>
        <taxon>Asteraceae</taxon>
        <taxon>Asteroideae</taxon>
        <taxon>Anthemideae</taxon>
        <taxon>Anthemidinae</taxon>
        <taxon>Tanacetum</taxon>
    </lineage>
</organism>
<dbReference type="Proteomes" id="UP001151760">
    <property type="component" value="Unassembled WGS sequence"/>
</dbReference>
<sequence length="78" mass="8546">MYEVARPRGGEVGRATRQVSGAGRLSGDLCLEYSFVKSIGGCFYSRLLVESEYQQVVSRARLETKQELGSEQQEGAAV</sequence>
<evidence type="ECO:0000313" key="1">
    <source>
        <dbReference type="EMBL" id="GJT85911.1"/>
    </source>
</evidence>
<dbReference type="EMBL" id="BQNB010019496">
    <property type="protein sequence ID" value="GJT85911.1"/>
    <property type="molecule type" value="Genomic_DNA"/>
</dbReference>
<reference evidence="1" key="1">
    <citation type="journal article" date="2022" name="Int. J. Mol. Sci.">
        <title>Draft Genome of Tanacetum Coccineum: Genomic Comparison of Closely Related Tanacetum-Family Plants.</title>
        <authorList>
            <person name="Yamashiro T."/>
            <person name="Shiraishi A."/>
            <person name="Nakayama K."/>
            <person name="Satake H."/>
        </authorList>
    </citation>
    <scope>NUCLEOTIDE SEQUENCE</scope>
</reference>
<protein>
    <submittedName>
        <fullName evidence="1">Uncharacterized protein</fullName>
    </submittedName>
</protein>
<gene>
    <name evidence="1" type="ORF">Tco_1067628</name>
</gene>